<dbReference type="EMBL" id="UINC01070498">
    <property type="protein sequence ID" value="SVC04693.1"/>
    <property type="molecule type" value="Genomic_DNA"/>
</dbReference>
<reference evidence="1" key="1">
    <citation type="submission" date="2018-05" db="EMBL/GenBank/DDBJ databases">
        <authorList>
            <person name="Lanie J.A."/>
            <person name="Ng W.-L."/>
            <person name="Kazmierczak K.M."/>
            <person name="Andrzejewski T.M."/>
            <person name="Davidsen T.M."/>
            <person name="Wayne K.J."/>
            <person name="Tettelin H."/>
            <person name="Glass J.I."/>
            <person name="Rusch D."/>
            <person name="Podicherti R."/>
            <person name="Tsui H.-C.T."/>
            <person name="Winkler M.E."/>
        </authorList>
    </citation>
    <scope>NUCLEOTIDE SEQUENCE</scope>
</reference>
<dbReference type="AlphaFoldDB" id="A0A382J0T1"/>
<sequence length="78" mass="8472">TISDRIFVAGGFAEVTGKRCTVLAEEAVNLAEVERVSVETRISDNEQAISVANPDEDMTEHENDLRIGQALLEALDAQ</sequence>
<evidence type="ECO:0000313" key="1">
    <source>
        <dbReference type="EMBL" id="SVC04693.1"/>
    </source>
</evidence>
<proteinExistence type="predicted"/>
<gene>
    <name evidence="1" type="ORF">METZ01_LOCUS257547</name>
</gene>
<dbReference type="Gene3D" id="2.60.15.10">
    <property type="entry name" value="F0F1 ATP synthase delta/epsilon subunit, N-terminal"/>
    <property type="match status" value="1"/>
</dbReference>
<feature type="non-terminal residue" evidence="1">
    <location>
        <position position="1"/>
    </location>
</feature>
<accession>A0A382J0T1</accession>
<dbReference type="InterPro" id="IPR036771">
    <property type="entry name" value="ATPsynth_dsu/esu_N"/>
</dbReference>
<organism evidence="1">
    <name type="scientific">marine metagenome</name>
    <dbReference type="NCBI Taxonomy" id="408172"/>
    <lineage>
        <taxon>unclassified sequences</taxon>
        <taxon>metagenomes</taxon>
        <taxon>ecological metagenomes</taxon>
    </lineage>
</organism>
<name>A0A382J0T1_9ZZZZ</name>
<protein>
    <submittedName>
        <fullName evidence="1">Uncharacterized protein</fullName>
    </submittedName>
</protein>